<protein>
    <submittedName>
        <fullName evidence="1">Uncharacterized protein</fullName>
    </submittedName>
</protein>
<dbReference type="EMBL" id="KC430106">
    <property type="protein sequence ID" value="AGI12032.1"/>
    <property type="molecule type" value="Genomic_DNA"/>
</dbReference>
<evidence type="ECO:0000313" key="2">
    <source>
        <dbReference type="Proteomes" id="UP000019162"/>
    </source>
</evidence>
<accession>W5QUT3</accession>
<dbReference type="GeneID" id="18480072"/>
<name>W5QUT3_9CAUD</name>
<reference evidence="1 2" key="1">
    <citation type="journal article" date="2014" name="Arch. Virol.">
        <title>Characterization and genome analysis of the Bacillus cereus-infecting bacteriophages BPS10C and BPS13.</title>
        <authorList>
            <person name="Shin H."/>
            <person name="Lee J.H."/>
            <person name="Park J."/>
            <person name="Heu S."/>
            <person name="Ryu S."/>
        </authorList>
    </citation>
    <scope>NUCLEOTIDE SEQUENCE [LARGE SCALE GENOMIC DNA]</scope>
</reference>
<sequence>MTVLAPVVDILDESEMFIPSITRSGLQLRVLSEGEEMVVLIRNREVPEFIEQCRAKGKGVYSLRMNNVATSVSVSAFFEKSIILTFLKMNYTTRAVHGIMTIGTKEDKLDEFLDKLEEIYNA</sequence>
<gene>
    <name evidence="1" type="ORF">BPS10C_035</name>
</gene>
<dbReference type="KEGG" id="vg:18480072"/>
<organism evidence="1 2">
    <name type="scientific">Bacillus phage BPS10C</name>
    <dbReference type="NCBI Taxonomy" id="1277886"/>
    <lineage>
        <taxon>Viruses</taxon>
        <taxon>Duplodnaviria</taxon>
        <taxon>Heunggongvirae</taxon>
        <taxon>Uroviricota</taxon>
        <taxon>Caudoviricetes</taxon>
        <taxon>Herelleviridae</taxon>
        <taxon>Bastillevirinae</taxon>
        <taxon>Wphvirus</taxon>
        <taxon>Wphvirus BPS10C</taxon>
    </lineage>
</organism>
<keyword evidence="2" id="KW-1185">Reference proteome</keyword>
<dbReference type="Proteomes" id="UP000019162">
    <property type="component" value="Segment"/>
</dbReference>
<proteinExistence type="predicted"/>
<dbReference type="RefSeq" id="YP_009002921.1">
    <property type="nucleotide sequence ID" value="NC_023501.1"/>
</dbReference>
<evidence type="ECO:0000313" key="1">
    <source>
        <dbReference type="EMBL" id="AGI12032.1"/>
    </source>
</evidence>